<name>A0A7S2X8D4_9EUKA</name>
<protein>
    <submittedName>
        <fullName evidence="1">Uncharacterized protein</fullName>
    </submittedName>
</protein>
<reference evidence="1" key="1">
    <citation type="submission" date="2021-01" db="EMBL/GenBank/DDBJ databases">
        <authorList>
            <person name="Corre E."/>
            <person name="Pelletier E."/>
            <person name="Niang G."/>
            <person name="Scheremetjew M."/>
            <person name="Finn R."/>
            <person name="Kale V."/>
            <person name="Holt S."/>
            <person name="Cochrane G."/>
            <person name="Meng A."/>
            <person name="Brown T."/>
            <person name="Cohen L."/>
        </authorList>
    </citation>
    <scope>NUCLEOTIDE SEQUENCE</scope>
    <source>
        <strain evidence="1">CCMP622</strain>
    </source>
</reference>
<evidence type="ECO:0000313" key="1">
    <source>
        <dbReference type="EMBL" id="CAD9754371.1"/>
    </source>
</evidence>
<proteinExistence type="predicted"/>
<organism evidence="1">
    <name type="scientific">Lotharella oceanica</name>
    <dbReference type="NCBI Taxonomy" id="641309"/>
    <lineage>
        <taxon>Eukaryota</taxon>
        <taxon>Sar</taxon>
        <taxon>Rhizaria</taxon>
        <taxon>Cercozoa</taxon>
        <taxon>Chlorarachniophyceae</taxon>
        <taxon>Lotharella</taxon>
    </lineage>
</organism>
<sequence>MLLYIHWPVRSQQRPIASQHLPRASQTLEQQFPMASQQRKQAWHSGVQQYSFIASQQFPIAVHMGMQQLSRSTVYITVQPSRTFSQTGSIAKYHTDWQLGIQIRTQHARHPQSRGRMQT</sequence>
<accession>A0A7S2X8D4</accession>
<dbReference type="AlphaFoldDB" id="A0A7S2X8D4"/>
<dbReference type="EMBL" id="HBHP01008304">
    <property type="protein sequence ID" value="CAD9754371.1"/>
    <property type="molecule type" value="Transcribed_RNA"/>
</dbReference>
<gene>
    <name evidence="1" type="ORF">LSP00402_LOCUS5182</name>
</gene>